<accession>A0ABQ1QXV2</accession>
<dbReference type="EMBL" id="BMGJ01000001">
    <property type="protein sequence ID" value="GGD51312.1"/>
    <property type="molecule type" value="Genomic_DNA"/>
</dbReference>
<sequence length="166" mass="18859">MHYGIYLLFLMLLSPCLSANQANSSSLAGELKAEQLLSQYPEFNQEYQRYVPENAEIQAMQVLYGKSVLVFLGTWCHDSEREVPRLLKLLHRSQVDLQSLQLIAVGLDKKDPSGLAQRFNLLYTPTIIVLDDEQELYRMVERPKGSLALDLQQGLTGRGESRDESI</sequence>
<dbReference type="Gene3D" id="3.40.30.10">
    <property type="entry name" value="Glutaredoxin"/>
    <property type="match status" value="1"/>
</dbReference>
<proteinExistence type="predicted"/>
<organism evidence="2 3">
    <name type="scientific">Lacimicrobium alkaliphilum</name>
    <dbReference type="NCBI Taxonomy" id="1526571"/>
    <lineage>
        <taxon>Bacteria</taxon>
        <taxon>Pseudomonadati</taxon>
        <taxon>Pseudomonadota</taxon>
        <taxon>Gammaproteobacteria</taxon>
        <taxon>Alteromonadales</taxon>
        <taxon>Alteromonadaceae</taxon>
        <taxon>Lacimicrobium</taxon>
    </lineage>
</organism>
<keyword evidence="1" id="KW-0732">Signal</keyword>
<protein>
    <recommendedName>
        <fullName evidence="4">Thioredoxin domain-containing protein</fullName>
    </recommendedName>
</protein>
<evidence type="ECO:0000313" key="2">
    <source>
        <dbReference type="EMBL" id="GGD51312.1"/>
    </source>
</evidence>
<dbReference type="SUPFAM" id="SSF52833">
    <property type="entry name" value="Thioredoxin-like"/>
    <property type="match status" value="1"/>
</dbReference>
<dbReference type="Proteomes" id="UP000614272">
    <property type="component" value="Unassembled WGS sequence"/>
</dbReference>
<dbReference type="InterPro" id="IPR036249">
    <property type="entry name" value="Thioredoxin-like_sf"/>
</dbReference>
<evidence type="ECO:0000313" key="3">
    <source>
        <dbReference type="Proteomes" id="UP000614272"/>
    </source>
</evidence>
<comment type="caution">
    <text evidence="2">The sequence shown here is derived from an EMBL/GenBank/DDBJ whole genome shotgun (WGS) entry which is preliminary data.</text>
</comment>
<reference evidence="3" key="1">
    <citation type="journal article" date="2019" name="Int. J. Syst. Evol. Microbiol.">
        <title>The Global Catalogue of Microorganisms (GCM) 10K type strain sequencing project: providing services to taxonomists for standard genome sequencing and annotation.</title>
        <authorList>
            <consortium name="The Broad Institute Genomics Platform"/>
            <consortium name="The Broad Institute Genome Sequencing Center for Infectious Disease"/>
            <person name="Wu L."/>
            <person name="Ma J."/>
        </authorList>
    </citation>
    <scope>NUCLEOTIDE SEQUENCE [LARGE SCALE GENOMIC DNA]</scope>
    <source>
        <strain evidence="3">CGMCC 1.12923</strain>
    </source>
</reference>
<feature type="chain" id="PRO_5046337323" description="Thioredoxin domain-containing protein" evidence="1">
    <location>
        <begin position="20"/>
        <end position="166"/>
    </location>
</feature>
<keyword evidence="3" id="KW-1185">Reference proteome</keyword>
<evidence type="ECO:0000256" key="1">
    <source>
        <dbReference type="SAM" id="SignalP"/>
    </source>
</evidence>
<gene>
    <name evidence="2" type="ORF">GCM10011357_04020</name>
</gene>
<evidence type="ECO:0008006" key="4">
    <source>
        <dbReference type="Google" id="ProtNLM"/>
    </source>
</evidence>
<name>A0ABQ1QXV2_9ALTE</name>
<feature type="signal peptide" evidence="1">
    <location>
        <begin position="1"/>
        <end position="19"/>
    </location>
</feature>